<evidence type="ECO:0000256" key="9">
    <source>
        <dbReference type="RuleBase" id="RU367010"/>
    </source>
</evidence>
<feature type="compositionally biased region" description="Pro residues" evidence="10">
    <location>
        <begin position="36"/>
        <end position="45"/>
    </location>
</feature>
<feature type="compositionally biased region" description="Low complexity" evidence="10">
    <location>
        <begin position="46"/>
        <end position="55"/>
    </location>
</feature>
<proteinExistence type="inferred from homology"/>
<dbReference type="FunFam" id="3.30.160.190:FF:000001">
    <property type="entry name" value="NADH-ubiquinone oxidoreductase 21 kDa subunit mitochondrial"/>
    <property type="match status" value="1"/>
</dbReference>
<evidence type="ECO:0000256" key="2">
    <source>
        <dbReference type="ARBA" id="ARBA00022448"/>
    </source>
</evidence>
<organism evidence="11 12">
    <name type="scientific">Orbilia javanica</name>
    <dbReference type="NCBI Taxonomy" id="47235"/>
    <lineage>
        <taxon>Eukaryota</taxon>
        <taxon>Fungi</taxon>
        <taxon>Dikarya</taxon>
        <taxon>Ascomycota</taxon>
        <taxon>Pezizomycotina</taxon>
        <taxon>Orbiliomycetes</taxon>
        <taxon>Orbiliales</taxon>
        <taxon>Orbiliaceae</taxon>
        <taxon>Orbilia</taxon>
    </lineage>
</organism>
<keyword evidence="7 9" id="KW-0496">Mitochondrion</keyword>
<dbReference type="Gene3D" id="3.30.160.190">
    <property type="entry name" value="atu1810 like domain"/>
    <property type="match status" value="1"/>
</dbReference>
<keyword evidence="4 9" id="KW-0999">Mitochondrion inner membrane</keyword>
<dbReference type="Proteomes" id="UP001313282">
    <property type="component" value="Unassembled WGS sequence"/>
</dbReference>
<dbReference type="InterPro" id="IPR006885">
    <property type="entry name" value="NADH_UbQ_FeS_4_mit-like"/>
</dbReference>
<keyword evidence="8 9" id="KW-0472">Membrane</keyword>
<dbReference type="PANTHER" id="PTHR12219:SF8">
    <property type="entry name" value="NADH DEHYDROGENASE [UBIQUINONE] IRON-SULFUR PROTEIN 4, MITOCHONDRIAL"/>
    <property type="match status" value="1"/>
</dbReference>
<evidence type="ECO:0000313" key="12">
    <source>
        <dbReference type="Proteomes" id="UP001313282"/>
    </source>
</evidence>
<name>A0AAN8RCX0_9PEZI</name>
<feature type="region of interest" description="Disordered" evidence="10">
    <location>
        <begin position="23"/>
        <end position="58"/>
    </location>
</feature>
<evidence type="ECO:0000256" key="6">
    <source>
        <dbReference type="ARBA" id="ARBA00022982"/>
    </source>
</evidence>
<evidence type="ECO:0000256" key="1">
    <source>
        <dbReference type="ARBA" id="ARBA00005882"/>
    </source>
</evidence>
<evidence type="ECO:0000256" key="8">
    <source>
        <dbReference type="ARBA" id="ARBA00023136"/>
    </source>
</evidence>
<dbReference type="Pfam" id="PF04800">
    <property type="entry name" value="NDUS4"/>
    <property type="match status" value="1"/>
</dbReference>
<evidence type="ECO:0000256" key="5">
    <source>
        <dbReference type="ARBA" id="ARBA00022946"/>
    </source>
</evidence>
<evidence type="ECO:0000256" key="3">
    <source>
        <dbReference type="ARBA" id="ARBA00022660"/>
    </source>
</evidence>
<keyword evidence="6 9" id="KW-0249">Electron transport</keyword>
<dbReference type="AlphaFoldDB" id="A0AAN8RCX0"/>
<evidence type="ECO:0000313" key="11">
    <source>
        <dbReference type="EMBL" id="KAK6333478.1"/>
    </source>
</evidence>
<dbReference type="GO" id="GO:0022900">
    <property type="term" value="P:electron transport chain"/>
    <property type="evidence" value="ECO:0007669"/>
    <property type="project" value="InterPro"/>
</dbReference>
<sequence>MSALLRPTVLASRRLALPAASRTLASKATKSKKTPAHPPSTPPAPAKDGPPAVAAEPPTDVVTSAYSPSHTVIPEEHISPEVIPAGAVSGAPLDLQSRTVRIYKPTKNAMQSANHRGKLWRMDWDVLAKGHRWENPLMGWQSSADYLQGTNLTFRTKEEAIYFAEKQGYDYFVQEPKERVIVSKAYASNFTWSDKKLKKIHTK</sequence>
<dbReference type="EMBL" id="JAVHNR010000009">
    <property type="protein sequence ID" value="KAK6333478.1"/>
    <property type="molecule type" value="Genomic_DNA"/>
</dbReference>
<reference evidence="11 12" key="1">
    <citation type="submission" date="2019-10" db="EMBL/GenBank/DDBJ databases">
        <authorList>
            <person name="Palmer J.M."/>
        </authorList>
    </citation>
    <scope>NUCLEOTIDE SEQUENCE [LARGE SCALE GENOMIC DNA]</scope>
    <source>
        <strain evidence="11 12">TWF718</strain>
    </source>
</reference>
<comment type="similarity">
    <text evidence="1 9">Belongs to the complex I NDUFS4 subunit family.</text>
</comment>
<keyword evidence="3 9" id="KW-0679">Respiratory chain</keyword>
<comment type="function">
    <text evidence="9">Accessory subunit of the mitochondrial membrane respiratory chain NADH dehydrogenase (Complex I), that is believed not to be involved in catalysis. Complex I functions in the transfer of electrons from NADH to the respiratory chain. The immediate electron acceptor for the enzyme is believed to be ubiquinone.</text>
</comment>
<dbReference type="PANTHER" id="PTHR12219">
    <property type="entry name" value="NADH-UBIQUINONE OXIDOREDUCTASE"/>
    <property type="match status" value="1"/>
</dbReference>
<dbReference type="InterPro" id="IPR038532">
    <property type="entry name" value="NDUFS4-like_sf"/>
</dbReference>
<comment type="caution">
    <text evidence="11">The sequence shown here is derived from an EMBL/GenBank/DDBJ whole genome shotgun (WGS) entry which is preliminary data.</text>
</comment>
<evidence type="ECO:0000256" key="7">
    <source>
        <dbReference type="ARBA" id="ARBA00023128"/>
    </source>
</evidence>
<evidence type="ECO:0000256" key="10">
    <source>
        <dbReference type="SAM" id="MobiDB-lite"/>
    </source>
</evidence>
<accession>A0AAN8RCX0</accession>
<dbReference type="GO" id="GO:0005743">
    <property type="term" value="C:mitochondrial inner membrane"/>
    <property type="evidence" value="ECO:0007669"/>
    <property type="project" value="UniProtKB-SubCell"/>
</dbReference>
<gene>
    <name evidence="11" type="primary">NUO21</name>
    <name evidence="11" type="ORF">TWF718_011286</name>
</gene>
<evidence type="ECO:0000256" key="4">
    <source>
        <dbReference type="ARBA" id="ARBA00022792"/>
    </source>
</evidence>
<protein>
    <recommendedName>
        <fullName evidence="9">NADH dehydrogenase [ubiquinone] iron-sulfur protein 4, mitochondrial</fullName>
    </recommendedName>
</protein>
<keyword evidence="2 9" id="KW-0813">Transport</keyword>
<comment type="subcellular location">
    <subcellularLocation>
        <location evidence="9">Mitochondrion inner membrane</location>
        <topology evidence="9">Peripheral membrane protein</topology>
        <orientation evidence="9">Matrix side</orientation>
    </subcellularLocation>
</comment>
<keyword evidence="12" id="KW-1185">Reference proteome</keyword>
<keyword evidence="5 9" id="KW-0809">Transit peptide</keyword>